<feature type="compositionally biased region" description="Basic residues" evidence="1">
    <location>
        <begin position="1"/>
        <end position="16"/>
    </location>
</feature>
<dbReference type="Proteomes" id="UP000499080">
    <property type="component" value="Unassembled WGS sequence"/>
</dbReference>
<reference evidence="2 3" key="1">
    <citation type="journal article" date="2019" name="Sci. Rep.">
        <title>Orb-weaving spider Araneus ventricosus genome elucidates the spidroin gene catalogue.</title>
        <authorList>
            <person name="Kono N."/>
            <person name="Nakamura H."/>
            <person name="Ohtoshi R."/>
            <person name="Moran D.A.P."/>
            <person name="Shinohara A."/>
            <person name="Yoshida Y."/>
            <person name="Fujiwara M."/>
            <person name="Mori M."/>
            <person name="Tomita M."/>
            <person name="Arakawa K."/>
        </authorList>
    </citation>
    <scope>NUCLEOTIDE SEQUENCE [LARGE SCALE GENOMIC DNA]</scope>
</reference>
<name>A0A4Y2IGG3_ARAVE</name>
<organism evidence="2 3">
    <name type="scientific">Araneus ventricosus</name>
    <name type="common">Orbweaver spider</name>
    <name type="synonym">Epeira ventricosa</name>
    <dbReference type="NCBI Taxonomy" id="182803"/>
    <lineage>
        <taxon>Eukaryota</taxon>
        <taxon>Metazoa</taxon>
        <taxon>Ecdysozoa</taxon>
        <taxon>Arthropoda</taxon>
        <taxon>Chelicerata</taxon>
        <taxon>Arachnida</taxon>
        <taxon>Araneae</taxon>
        <taxon>Araneomorphae</taxon>
        <taxon>Entelegynae</taxon>
        <taxon>Araneoidea</taxon>
        <taxon>Araneidae</taxon>
        <taxon>Araneus</taxon>
    </lineage>
</organism>
<dbReference type="AlphaFoldDB" id="A0A4Y2IGG3"/>
<dbReference type="EMBL" id="BGPR01002639">
    <property type="protein sequence ID" value="GBM76680.1"/>
    <property type="molecule type" value="Genomic_DNA"/>
</dbReference>
<sequence>MRHRTRIRRNHHHRTITRPNSFHQKNGSISSSKALLKVKTSVDTCHTSVLYASPKVSRIGRSRPDDLFLSRYDRLRKSREELRDRSPQHQTEKPTPGH</sequence>
<feature type="region of interest" description="Disordered" evidence="1">
    <location>
        <begin position="78"/>
        <end position="98"/>
    </location>
</feature>
<keyword evidence="3" id="KW-1185">Reference proteome</keyword>
<gene>
    <name evidence="2" type="ORF">AVEN_48802_1</name>
</gene>
<comment type="caution">
    <text evidence="2">The sequence shown here is derived from an EMBL/GenBank/DDBJ whole genome shotgun (WGS) entry which is preliminary data.</text>
</comment>
<evidence type="ECO:0000313" key="3">
    <source>
        <dbReference type="Proteomes" id="UP000499080"/>
    </source>
</evidence>
<evidence type="ECO:0000313" key="2">
    <source>
        <dbReference type="EMBL" id="GBM76680.1"/>
    </source>
</evidence>
<proteinExistence type="predicted"/>
<evidence type="ECO:0000256" key="1">
    <source>
        <dbReference type="SAM" id="MobiDB-lite"/>
    </source>
</evidence>
<protein>
    <submittedName>
        <fullName evidence="2">Uncharacterized protein</fullName>
    </submittedName>
</protein>
<feature type="region of interest" description="Disordered" evidence="1">
    <location>
        <begin position="1"/>
        <end position="30"/>
    </location>
</feature>
<accession>A0A4Y2IGG3</accession>
<feature type="compositionally biased region" description="Polar residues" evidence="1">
    <location>
        <begin position="19"/>
        <end position="30"/>
    </location>
</feature>
<feature type="compositionally biased region" description="Basic and acidic residues" evidence="1">
    <location>
        <begin position="78"/>
        <end position="92"/>
    </location>
</feature>